<feature type="region of interest" description="Disordered" evidence="2">
    <location>
        <begin position="285"/>
        <end position="338"/>
    </location>
</feature>
<gene>
    <name evidence="3" type="ORF">HGA13_19065</name>
</gene>
<comment type="caution">
    <text evidence="3">The sequence shown here is derived from an EMBL/GenBank/DDBJ whole genome shotgun (WGS) entry which is preliminary data.</text>
</comment>
<evidence type="ECO:0008006" key="5">
    <source>
        <dbReference type="Google" id="ProtNLM"/>
    </source>
</evidence>
<feature type="compositionally biased region" description="Acidic residues" evidence="2">
    <location>
        <begin position="318"/>
        <end position="332"/>
    </location>
</feature>
<evidence type="ECO:0000256" key="1">
    <source>
        <dbReference type="SAM" id="Coils"/>
    </source>
</evidence>
<keyword evidence="4" id="KW-1185">Reference proteome</keyword>
<proteinExistence type="predicted"/>
<accession>A0A846XGN9</accession>
<evidence type="ECO:0000313" key="4">
    <source>
        <dbReference type="Proteomes" id="UP000565715"/>
    </source>
</evidence>
<dbReference type="EMBL" id="JAAXOO010000004">
    <property type="protein sequence ID" value="NKY35152.1"/>
    <property type="molecule type" value="Genomic_DNA"/>
</dbReference>
<evidence type="ECO:0000256" key="2">
    <source>
        <dbReference type="SAM" id="MobiDB-lite"/>
    </source>
</evidence>
<dbReference type="RefSeq" id="WP_068043910.1">
    <property type="nucleotide sequence ID" value="NZ_JAAXOO010000004.1"/>
</dbReference>
<sequence>MSSPESDRNRFVALPFTVVRKGYAQDEVRNYFDRFDAELRVTATDRDAAAAQARNLASQLEDARDEIDELRKEVDRLSVPPTTAEGMSDRISRMLRLASDEASEVRALAQAEAAEMVSIAEQQATEMRGKYESLLAETKEKREALEIEYEQTLANARTESSKIIEASQAEAERLAKESDAKRKATQQDFEVTMAERRTKLTRAMEELEATSRAEAAQRIKDATDEANRLITSATQTSERKIAHAKELAEEMRVLRGRVLAQLLGIRGQLDSVPAMLAAVNRESELLDGVPEQSRKSIGSGQNKSVSGRNSQKAIPEVNAEDESEDIVDEERENADISN</sequence>
<feature type="compositionally biased region" description="Polar residues" evidence="2">
    <location>
        <begin position="295"/>
        <end position="312"/>
    </location>
</feature>
<evidence type="ECO:0000313" key="3">
    <source>
        <dbReference type="EMBL" id="NKY35152.1"/>
    </source>
</evidence>
<dbReference type="AlphaFoldDB" id="A0A846XGN9"/>
<organism evidence="3 4">
    <name type="scientific">Nocardia speluncae</name>
    <dbReference type="NCBI Taxonomy" id="419477"/>
    <lineage>
        <taxon>Bacteria</taxon>
        <taxon>Bacillati</taxon>
        <taxon>Actinomycetota</taxon>
        <taxon>Actinomycetes</taxon>
        <taxon>Mycobacteriales</taxon>
        <taxon>Nocardiaceae</taxon>
        <taxon>Nocardia</taxon>
    </lineage>
</organism>
<dbReference type="Proteomes" id="UP000565715">
    <property type="component" value="Unassembled WGS sequence"/>
</dbReference>
<reference evidence="3 4" key="1">
    <citation type="submission" date="2020-04" db="EMBL/GenBank/DDBJ databases">
        <title>MicrobeNet Type strains.</title>
        <authorList>
            <person name="Nicholson A.C."/>
        </authorList>
    </citation>
    <scope>NUCLEOTIDE SEQUENCE [LARGE SCALE GENOMIC DNA]</scope>
    <source>
        <strain evidence="3 4">DSM 45078</strain>
    </source>
</reference>
<feature type="coiled-coil region" evidence="1">
    <location>
        <begin position="117"/>
        <end position="184"/>
    </location>
</feature>
<protein>
    <recommendedName>
        <fullName evidence="5">DivIVA protein</fullName>
    </recommendedName>
</protein>
<dbReference type="Gene3D" id="1.20.5.170">
    <property type="match status" value="1"/>
</dbReference>
<feature type="coiled-coil region" evidence="1">
    <location>
        <begin position="46"/>
        <end position="80"/>
    </location>
</feature>
<name>A0A846XGN9_9NOCA</name>
<keyword evidence="1" id="KW-0175">Coiled coil</keyword>